<evidence type="ECO:0000313" key="12">
    <source>
        <dbReference type="Proteomes" id="UP001321473"/>
    </source>
</evidence>
<evidence type="ECO:0000256" key="4">
    <source>
        <dbReference type="ARBA" id="ARBA00022723"/>
    </source>
</evidence>
<evidence type="ECO:0000259" key="10">
    <source>
        <dbReference type="Pfam" id="PF05649"/>
    </source>
</evidence>
<keyword evidence="8" id="KW-0812">Transmembrane</keyword>
<keyword evidence="6" id="KW-0862">Zinc</keyword>
<evidence type="ECO:0000256" key="8">
    <source>
        <dbReference type="SAM" id="Phobius"/>
    </source>
</evidence>
<dbReference type="Proteomes" id="UP001321473">
    <property type="component" value="Unassembled WGS sequence"/>
</dbReference>
<accession>A0AAQ4EAZ2</accession>
<keyword evidence="7" id="KW-0482">Metalloprotease</keyword>
<evidence type="ECO:0000259" key="9">
    <source>
        <dbReference type="Pfam" id="PF01431"/>
    </source>
</evidence>
<dbReference type="AlphaFoldDB" id="A0AAQ4EAZ2"/>
<evidence type="ECO:0000256" key="6">
    <source>
        <dbReference type="ARBA" id="ARBA00022833"/>
    </source>
</evidence>
<dbReference type="GO" id="GO:0005886">
    <property type="term" value="C:plasma membrane"/>
    <property type="evidence" value="ECO:0007669"/>
    <property type="project" value="TreeGrafter"/>
</dbReference>
<feature type="transmembrane region" description="Helical" evidence="8">
    <location>
        <begin position="6"/>
        <end position="23"/>
    </location>
</feature>
<dbReference type="InterPro" id="IPR008753">
    <property type="entry name" value="Peptidase_M13_N"/>
</dbReference>
<dbReference type="PROSITE" id="PS51885">
    <property type="entry name" value="NEPRILYSIN"/>
    <property type="match status" value="1"/>
</dbReference>
<dbReference type="Pfam" id="PF01431">
    <property type="entry name" value="Peptidase_M13"/>
    <property type="match status" value="1"/>
</dbReference>
<evidence type="ECO:0000313" key="11">
    <source>
        <dbReference type="EMBL" id="KAK8771931.1"/>
    </source>
</evidence>
<keyword evidence="8" id="KW-1133">Transmembrane helix</keyword>
<keyword evidence="8" id="KW-0472">Membrane</keyword>
<keyword evidence="4" id="KW-0479">Metal-binding</keyword>
<comment type="similarity">
    <text evidence="2">Belongs to the peptidase M13 family.</text>
</comment>
<evidence type="ECO:0000256" key="1">
    <source>
        <dbReference type="ARBA" id="ARBA00001947"/>
    </source>
</evidence>
<sequence>MPLLKIPVIVFVVMVVIIFATAWNTRVKPQAVKVLTQACTHDACLSYANEIKRAWNSSVHPCDNFYNFVCGAWAAEKKHRRKDDLVTAAKGIALVQLRSSSRTATKAKKLFRSCVQAASDVQSNLDLFKKWASRIGLIQPRRSSQVERKARRHPLDLLLDLAINWRTGLLSIRPRSVFNKSQRRLIIKPVPSPWRTLLESENLVSLVVQHAEILDAWPPSHWDEWNRTVTAVRTAISSRRDGRPSVEMAAYTSDLDGLTPKLPNDMWLELINKHFAPELNFEKGDLIIAHDTDMLVNIGSLFGEPILHPLTEVFSWIAVETYLSLMVLAPGQRDVEDSSPRSQRDCLSLANWLLGPLNVQQYLQQQFPLRKRESVNKLLEHIRATWALSLERAPWIDRASKQRVLKKAEALKTVLWPGEEFFDAALSPALHSSFPDMDKPLMANVIETATVLRRLVNHSHFEDIYSRQILGETDLFLYSYFLNEVYIDLAALNAPVYYDVEMFAMRYGALGSLYAKEVTKMYDSNGRSLNANGEYYANSFSEESSGYRKKLLCSATGDRRSSLEYFTHVSGLETVFQAYSVAVSRNSRIYDYRLHGLEELSSDELFFVTYCHVLCAPRTDDAAEDMCNVPLRNFRPFAEAFRCTMGSYMNPEKKCRFFALAKEENATFH</sequence>
<dbReference type="Gene3D" id="3.40.390.10">
    <property type="entry name" value="Collagenase (Catalytic Domain)"/>
    <property type="match status" value="1"/>
</dbReference>
<dbReference type="InterPro" id="IPR018497">
    <property type="entry name" value="Peptidase_M13_C"/>
</dbReference>
<organism evidence="11 12">
    <name type="scientific">Amblyomma americanum</name>
    <name type="common">Lone star tick</name>
    <dbReference type="NCBI Taxonomy" id="6943"/>
    <lineage>
        <taxon>Eukaryota</taxon>
        <taxon>Metazoa</taxon>
        <taxon>Ecdysozoa</taxon>
        <taxon>Arthropoda</taxon>
        <taxon>Chelicerata</taxon>
        <taxon>Arachnida</taxon>
        <taxon>Acari</taxon>
        <taxon>Parasitiformes</taxon>
        <taxon>Ixodida</taxon>
        <taxon>Ixodoidea</taxon>
        <taxon>Ixodidae</taxon>
        <taxon>Amblyomminae</taxon>
        <taxon>Amblyomma</taxon>
    </lineage>
</organism>
<dbReference type="Pfam" id="PF05649">
    <property type="entry name" value="Peptidase_M13_N"/>
    <property type="match status" value="1"/>
</dbReference>
<feature type="domain" description="Peptidase M13 C-terminal" evidence="9">
    <location>
        <begin position="479"/>
        <end position="656"/>
    </location>
</feature>
<dbReference type="EMBL" id="JARKHS020019090">
    <property type="protein sequence ID" value="KAK8771931.1"/>
    <property type="molecule type" value="Genomic_DNA"/>
</dbReference>
<dbReference type="InterPro" id="IPR042089">
    <property type="entry name" value="Peptidase_M13_dom_2"/>
</dbReference>
<feature type="domain" description="Peptidase M13 N-terminal" evidence="10">
    <location>
        <begin position="61"/>
        <end position="413"/>
    </location>
</feature>
<dbReference type="InterPro" id="IPR000718">
    <property type="entry name" value="Peptidase_M13"/>
</dbReference>
<keyword evidence="5" id="KW-0378">Hydrolase</keyword>
<dbReference type="PANTHER" id="PTHR11733">
    <property type="entry name" value="ZINC METALLOPROTEASE FAMILY M13 NEPRILYSIN-RELATED"/>
    <property type="match status" value="1"/>
</dbReference>
<keyword evidence="3" id="KW-0645">Protease</keyword>
<evidence type="ECO:0000256" key="7">
    <source>
        <dbReference type="ARBA" id="ARBA00023049"/>
    </source>
</evidence>
<dbReference type="GO" id="GO:0016485">
    <property type="term" value="P:protein processing"/>
    <property type="evidence" value="ECO:0007669"/>
    <property type="project" value="TreeGrafter"/>
</dbReference>
<dbReference type="PANTHER" id="PTHR11733:SF241">
    <property type="entry name" value="GH26575P-RELATED"/>
    <property type="match status" value="1"/>
</dbReference>
<dbReference type="InterPro" id="IPR024079">
    <property type="entry name" value="MetalloPept_cat_dom_sf"/>
</dbReference>
<proteinExistence type="inferred from homology"/>
<comment type="cofactor">
    <cofactor evidence="1">
        <name>Zn(2+)</name>
        <dbReference type="ChEBI" id="CHEBI:29105"/>
    </cofactor>
</comment>
<gene>
    <name evidence="11" type="ORF">V5799_024828</name>
</gene>
<evidence type="ECO:0008006" key="13">
    <source>
        <dbReference type="Google" id="ProtNLM"/>
    </source>
</evidence>
<comment type="caution">
    <text evidence="11">The sequence shown here is derived from an EMBL/GenBank/DDBJ whole genome shotgun (WGS) entry which is preliminary data.</text>
</comment>
<protein>
    <recommendedName>
        <fullName evidence="13">M13 family peptidase</fullName>
    </recommendedName>
</protein>
<dbReference type="SUPFAM" id="SSF55486">
    <property type="entry name" value="Metalloproteases ('zincins'), catalytic domain"/>
    <property type="match status" value="1"/>
</dbReference>
<evidence type="ECO:0000256" key="2">
    <source>
        <dbReference type="ARBA" id="ARBA00007357"/>
    </source>
</evidence>
<name>A0AAQ4EAZ2_AMBAM</name>
<reference evidence="11 12" key="1">
    <citation type="journal article" date="2023" name="Arcadia Sci">
        <title>De novo assembly of a long-read Amblyomma americanum tick genome.</title>
        <authorList>
            <person name="Chou S."/>
            <person name="Poskanzer K.E."/>
            <person name="Rollins M."/>
            <person name="Thuy-Boun P.S."/>
        </authorList>
    </citation>
    <scope>NUCLEOTIDE SEQUENCE [LARGE SCALE GENOMIC DNA]</scope>
    <source>
        <strain evidence="11">F_SG_1</strain>
        <tissue evidence="11">Salivary glands</tissue>
    </source>
</reference>
<dbReference type="GO" id="GO:0004222">
    <property type="term" value="F:metalloendopeptidase activity"/>
    <property type="evidence" value="ECO:0007669"/>
    <property type="project" value="InterPro"/>
</dbReference>
<evidence type="ECO:0000256" key="5">
    <source>
        <dbReference type="ARBA" id="ARBA00022801"/>
    </source>
</evidence>
<evidence type="ECO:0000256" key="3">
    <source>
        <dbReference type="ARBA" id="ARBA00022670"/>
    </source>
</evidence>
<dbReference type="GO" id="GO:0046872">
    <property type="term" value="F:metal ion binding"/>
    <property type="evidence" value="ECO:0007669"/>
    <property type="project" value="UniProtKB-KW"/>
</dbReference>
<dbReference type="Gene3D" id="1.10.1380.10">
    <property type="entry name" value="Neutral endopeptidase , domain2"/>
    <property type="match status" value="1"/>
</dbReference>
<keyword evidence="12" id="KW-1185">Reference proteome</keyword>